<proteinExistence type="predicted"/>
<dbReference type="HOGENOM" id="CLU_2169674_0_0_11"/>
<accession>A0A0B5DCH5</accession>
<dbReference type="EMBL" id="CP009313">
    <property type="protein sequence ID" value="AJE40979.1"/>
    <property type="molecule type" value="Genomic_DNA"/>
</dbReference>
<evidence type="ECO:0000313" key="1">
    <source>
        <dbReference type="EMBL" id="AJE40979.1"/>
    </source>
</evidence>
<dbReference type="Proteomes" id="UP000031526">
    <property type="component" value="Chromosome"/>
</dbReference>
<keyword evidence="2" id="KW-1185">Reference proteome</keyword>
<reference evidence="1 2" key="2">
    <citation type="journal article" date="2016" name="Appl. Microbiol. Biotechnol.">
        <title>Exploiting the genome sequence of Streptomyces nodosus for enhanced antibiotic production.</title>
        <authorList>
            <person name="Sweeney P."/>
            <person name="Murphy C.D."/>
            <person name="Caffrey P."/>
        </authorList>
    </citation>
    <scope>NUCLEOTIDE SEQUENCE [LARGE SCALE GENOMIC DNA]</scope>
    <source>
        <strain evidence="1 2">ATCC 14899</strain>
    </source>
</reference>
<organism evidence="1 2">
    <name type="scientific">Streptomyces nodosus</name>
    <dbReference type="NCBI Taxonomy" id="40318"/>
    <lineage>
        <taxon>Bacteria</taxon>
        <taxon>Bacillati</taxon>
        <taxon>Actinomycetota</taxon>
        <taxon>Actinomycetes</taxon>
        <taxon>Kitasatosporales</taxon>
        <taxon>Streptomycetaceae</taxon>
        <taxon>Streptomyces</taxon>
    </lineage>
</organism>
<dbReference type="AlphaFoldDB" id="A0A0B5DCH5"/>
<gene>
    <name evidence="1" type="ORF">SNOD_13690</name>
</gene>
<reference evidence="2" key="1">
    <citation type="submission" date="2014-09" db="EMBL/GenBank/DDBJ databases">
        <title>Sequence of the Streptomyces nodosus genome.</title>
        <authorList>
            <person name="Sweeney P."/>
            <person name="Stephens N."/>
            <person name="Murphy C."/>
            <person name="Caffrey P."/>
        </authorList>
    </citation>
    <scope>NUCLEOTIDE SEQUENCE [LARGE SCALE GENOMIC DNA]</scope>
    <source>
        <strain evidence="2">ATCC 14899</strain>
    </source>
</reference>
<evidence type="ECO:0000313" key="2">
    <source>
        <dbReference type="Proteomes" id="UP000031526"/>
    </source>
</evidence>
<name>A0A0B5DCH5_9ACTN</name>
<protein>
    <submittedName>
        <fullName evidence="1">Uncharacterized protein</fullName>
    </submittedName>
</protein>
<sequence length="110" mass="11499">MLFLSGDPLRVLQFDLEGDHLADRGQFVRVRYMVGEKRGPVGGTHVPRQVGVLESNGETVQRADGPAPGQLPGGLGGAGWDPTLESVTISVKGLCTLTFSAINKIPCGAG</sequence>